<dbReference type="Proteomes" id="UP000824025">
    <property type="component" value="Unassembled WGS sequence"/>
</dbReference>
<dbReference type="FunFam" id="2.40.50.250:FF:000001">
    <property type="entry name" value="GTP-binding protein TypA"/>
    <property type="match status" value="1"/>
</dbReference>
<reference evidence="6" key="2">
    <citation type="submission" date="2021-04" db="EMBL/GenBank/DDBJ databases">
        <authorList>
            <person name="Gilroy R."/>
        </authorList>
    </citation>
    <scope>NUCLEOTIDE SEQUENCE</scope>
    <source>
        <strain evidence="6">CHK192-19661</strain>
    </source>
</reference>
<evidence type="ECO:0000313" key="6">
    <source>
        <dbReference type="EMBL" id="HIZ08970.1"/>
    </source>
</evidence>
<sequence>MIRNDLRNVAIIAHVDHGKTTLVDQMLKQSGTFRENQVVEERVMDSNALERERGITILAKNTSVHYHGVKINIIDTPGHADFGGEVERVLKMVSGVLLLVDAAEGPMPQTRFVMQKALELNHKLIIVVNKVDRPDARIAEVQDEILELLLDLNASDDQLDSPILFCSGRAGTASRYADKEGKDLTPLFDTILNHIPPMQVDENGPMQLLVSSIDYNDYVGRIGIGRIERGRVRANQEVAICNHNIPSVNRRGKLVNLYQIEGLSRVPVESAAAGDIVCFSGLEGINIGDTVCATDKIEAVPFVRISEPTVEMTFSVNDSPFAGKEGKFVTSRHLRERLYRELLRDVSLKVEDTDSAEAFKVSGRGEMHLSILIETMRREGYEFQVSTPRVLYKTIDGKLYEPVERLIVDVPEEGTGAVFQSMGERKGELVHMSAVGSRMRLEFLIPARGLFGYKSEFLTSTKGEGVMNSIFFEYQPYKGDIRRRDTGSLVAFESGEAVTYGLFNAQDRGILFIDPGTQVYEGMVVGVSPKTEDINVNVCKKKHMTNTRAAGSDDAMRLNSPKKMSLEECLEFLNDDELLEVTPVSLRIRKRILDSELRAKARAKEKKA</sequence>
<comment type="catalytic activity">
    <reaction evidence="3 4">
        <text>GTP + H2O = GDP + phosphate + H(+)</text>
        <dbReference type="Rhea" id="RHEA:19669"/>
        <dbReference type="ChEBI" id="CHEBI:15377"/>
        <dbReference type="ChEBI" id="CHEBI:15378"/>
        <dbReference type="ChEBI" id="CHEBI:37565"/>
        <dbReference type="ChEBI" id="CHEBI:43474"/>
        <dbReference type="ChEBI" id="CHEBI:58189"/>
    </reaction>
</comment>
<dbReference type="SMART" id="SM00838">
    <property type="entry name" value="EFG_C"/>
    <property type="match status" value="1"/>
</dbReference>
<dbReference type="GO" id="GO:0005525">
    <property type="term" value="F:GTP binding"/>
    <property type="evidence" value="ECO:0007669"/>
    <property type="project" value="UniProtKB-UniRule"/>
</dbReference>
<dbReference type="EC" id="3.6.5.-" evidence="4"/>
<dbReference type="PROSITE" id="PS51722">
    <property type="entry name" value="G_TR_2"/>
    <property type="match status" value="1"/>
</dbReference>
<dbReference type="GO" id="GO:0000049">
    <property type="term" value="F:tRNA binding"/>
    <property type="evidence" value="ECO:0007669"/>
    <property type="project" value="UniProtKB-KW"/>
</dbReference>
<feature type="binding site" evidence="4">
    <location>
        <begin position="16"/>
        <end position="21"/>
    </location>
    <ligand>
        <name>GTP</name>
        <dbReference type="ChEBI" id="CHEBI:37565"/>
    </ligand>
</feature>
<dbReference type="GO" id="GO:0019843">
    <property type="term" value="F:rRNA binding"/>
    <property type="evidence" value="ECO:0007669"/>
    <property type="project" value="UniProtKB-KW"/>
</dbReference>
<dbReference type="InterPro" id="IPR006298">
    <property type="entry name" value="BipA"/>
</dbReference>
<comment type="subcellular location">
    <subcellularLocation>
        <location evidence="4">Cytoplasm</location>
    </subcellularLocation>
    <text evidence="4">Binds to ribosomes.</text>
</comment>
<reference evidence="6" key="1">
    <citation type="journal article" date="2021" name="PeerJ">
        <title>Extensive microbial diversity within the chicken gut microbiome revealed by metagenomics and culture.</title>
        <authorList>
            <person name="Gilroy R."/>
            <person name="Ravi A."/>
            <person name="Getino M."/>
            <person name="Pursley I."/>
            <person name="Horton D.L."/>
            <person name="Alikhan N.F."/>
            <person name="Baker D."/>
            <person name="Gharbi K."/>
            <person name="Hall N."/>
            <person name="Watson M."/>
            <person name="Adriaenssens E.M."/>
            <person name="Foster-Nyarko E."/>
            <person name="Jarju S."/>
            <person name="Secka A."/>
            <person name="Antonio M."/>
            <person name="Oren A."/>
            <person name="Chaudhuri R.R."/>
            <person name="La Ragione R."/>
            <person name="Hildebrand F."/>
            <person name="Pallen M.J."/>
        </authorList>
    </citation>
    <scope>NUCLEOTIDE SEQUENCE</scope>
    <source>
        <strain evidence="6">CHK192-19661</strain>
    </source>
</reference>
<feature type="domain" description="Tr-type G" evidence="5">
    <location>
        <begin position="4"/>
        <end position="199"/>
    </location>
</feature>
<dbReference type="Gene3D" id="2.40.30.10">
    <property type="entry name" value="Translation factors"/>
    <property type="match status" value="1"/>
</dbReference>
<evidence type="ECO:0000256" key="1">
    <source>
        <dbReference type="ARBA" id="ARBA00022741"/>
    </source>
</evidence>
<dbReference type="FunFam" id="3.30.70.870:FF:000003">
    <property type="entry name" value="GTP-binding protein TypA"/>
    <property type="match status" value="1"/>
</dbReference>
<dbReference type="InterPro" id="IPR047041">
    <property type="entry name" value="BipA_GTP-bd_dom"/>
</dbReference>
<name>A0A9D2D5T4_9FIRM</name>
<protein>
    <recommendedName>
        <fullName evidence="4">Large ribosomal subunit assembly factor BipA</fullName>
        <ecNumber evidence="4">3.6.5.-</ecNumber>
    </recommendedName>
    <alternativeName>
        <fullName evidence="4">GTP-binding protein BipA</fullName>
    </alternativeName>
</protein>
<dbReference type="InterPro" id="IPR031157">
    <property type="entry name" value="G_TR_CS"/>
</dbReference>
<dbReference type="HAMAP" id="MF_00849">
    <property type="entry name" value="BipA"/>
    <property type="match status" value="1"/>
</dbReference>
<dbReference type="FunFam" id="3.40.50.300:FF:000055">
    <property type="entry name" value="GTP-binding protein TypA"/>
    <property type="match status" value="1"/>
</dbReference>
<dbReference type="InterPro" id="IPR004161">
    <property type="entry name" value="EFTu-like_2"/>
</dbReference>
<organism evidence="6 7">
    <name type="scientific">Candidatus Borkfalkia avicola</name>
    <dbReference type="NCBI Taxonomy" id="2838503"/>
    <lineage>
        <taxon>Bacteria</taxon>
        <taxon>Bacillati</taxon>
        <taxon>Bacillota</taxon>
        <taxon>Clostridia</taxon>
        <taxon>Christensenellales</taxon>
        <taxon>Christensenellaceae</taxon>
        <taxon>Candidatus Borkfalkia</taxon>
    </lineage>
</organism>
<dbReference type="Gene3D" id="3.40.50.300">
    <property type="entry name" value="P-loop containing nucleotide triphosphate hydrolases"/>
    <property type="match status" value="1"/>
</dbReference>
<dbReference type="GO" id="GO:0000027">
    <property type="term" value="P:ribosomal large subunit assembly"/>
    <property type="evidence" value="ECO:0007669"/>
    <property type="project" value="UniProtKB-UniRule"/>
</dbReference>
<evidence type="ECO:0000259" key="5">
    <source>
        <dbReference type="PROSITE" id="PS51722"/>
    </source>
</evidence>
<dbReference type="InterPro" id="IPR048876">
    <property type="entry name" value="BipA_C"/>
</dbReference>
<keyword evidence="2 4" id="KW-0342">GTP-binding</keyword>
<dbReference type="CDD" id="cd01891">
    <property type="entry name" value="TypA_BipA"/>
    <property type="match status" value="1"/>
</dbReference>
<comment type="caution">
    <text evidence="6">The sequence shown here is derived from an EMBL/GenBank/DDBJ whole genome shotgun (WGS) entry which is preliminary data.</text>
</comment>
<accession>A0A9D2D5T4</accession>
<dbReference type="NCBIfam" id="TIGR00231">
    <property type="entry name" value="small_GTP"/>
    <property type="match status" value="1"/>
</dbReference>
<dbReference type="NCBIfam" id="TIGR01394">
    <property type="entry name" value="TypA_BipA"/>
    <property type="match status" value="1"/>
</dbReference>
<keyword evidence="4" id="KW-0690">Ribosome biogenesis</keyword>
<dbReference type="Gene3D" id="3.30.70.240">
    <property type="match status" value="1"/>
</dbReference>
<dbReference type="InterPro" id="IPR000795">
    <property type="entry name" value="T_Tr_GTP-bd_dom"/>
</dbReference>
<keyword evidence="4" id="KW-0378">Hydrolase</keyword>
<dbReference type="PANTHER" id="PTHR42908:SF8">
    <property type="entry name" value="TR-TYPE G DOMAIN-CONTAINING PROTEIN"/>
    <property type="match status" value="1"/>
</dbReference>
<dbReference type="Pfam" id="PF03144">
    <property type="entry name" value="GTP_EFTU_D2"/>
    <property type="match status" value="1"/>
</dbReference>
<dbReference type="CDD" id="cd03691">
    <property type="entry name" value="BipA_TypA_II"/>
    <property type="match status" value="1"/>
</dbReference>
<dbReference type="SUPFAM" id="SSF50447">
    <property type="entry name" value="Translation proteins"/>
    <property type="match status" value="1"/>
</dbReference>
<dbReference type="InterPro" id="IPR027417">
    <property type="entry name" value="P-loop_NTPase"/>
</dbReference>
<dbReference type="Pfam" id="PF00679">
    <property type="entry name" value="EFG_C"/>
    <property type="match status" value="1"/>
</dbReference>
<dbReference type="GO" id="GO:0043022">
    <property type="term" value="F:ribosome binding"/>
    <property type="evidence" value="ECO:0007669"/>
    <property type="project" value="UniProtKB-UniRule"/>
</dbReference>
<dbReference type="PROSITE" id="PS00301">
    <property type="entry name" value="G_TR_1"/>
    <property type="match status" value="1"/>
</dbReference>
<comment type="function">
    <text evidence="4">A 50S ribosomal subunit assembly protein with GTPase activity, required for 50S subunit assembly at low temperatures, may also play a role in translation. Binds GTP and analogs. Binds the 70S ribosome between the 30S and 50S subunits, in a similar position as ribosome-bound EF-G; it contacts a number of ribosomal proteins, both rRNAs and the A-site tRNA.</text>
</comment>
<evidence type="ECO:0000256" key="3">
    <source>
        <dbReference type="ARBA" id="ARBA00048548"/>
    </source>
</evidence>
<keyword evidence="1 4" id="KW-0547">Nucleotide-binding</keyword>
<dbReference type="Pfam" id="PF21018">
    <property type="entry name" value="BipA_C"/>
    <property type="match status" value="1"/>
</dbReference>
<dbReference type="InterPro" id="IPR047042">
    <property type="entry name" value="BipA_II"/>
</dbReference>
<dbReference type="InterPro" id="IPR042116">
    <property type="entry name" value="TypA/BipA_C"/>
</dbReference>
<keyword evidence="4" id="KW-0694">RNA-binding</keyword>
<dbReference type="SUPFAM" id="SSF54980">
    <property type="entry name" value="EF-G C-terminal domain-like"/>
    <property type="match status" value="2"/>
</dbReference>
<comment type="subunit">
    <text evidence="4">Monomer.</text>
</comment>
<dbReference type="InterPro" id="IPR035651">
    <property type="entry name" value="BipA_V"/>
</dbReference>
<dbReference type="Gene3D" id="2.40.50.250">
    <property type="entry name" value="bipa protein"/>
    <property type="match status" value="1"/>
</dbReference>
<dbReference type="EMBL" id="DXCF01000003">
    <property type="protein sequence ID" value="HIZ08970.1"/>
    <property type="molecule type" value="Genomic_DNA"/>
</dbReference>
<dbReference type="SUPFAM" id="SSF52540">
    <property type="entry name" value="P-loop containing nucleoside triphosphate hydrolases"/>
    <property type="match status" value="1"/>
</dbReference>
<dbReference type="InterPro" id="IPR005225">
    <property type="entry name" value="Small_GTP-bd"/>
</dbReference>
<comment type="similarity">
    <text evidence="4">Belongs to the TRAFAC class translation factor GTPase superfamily. Classic translation factor GTPase family. BipA subfamily.</text>
</comment>
<dbReference type="GO" id="GO:0003924">
    <property type="term" value="F:GTPase activity"/>
    <property type="evidence" value="ECO:0007669"/>
    <property type="project" value="UniProtKB-UniRule"/>
</dbReference>
<dbReference type="CDD" id="cd03710">
    <property type="entry name" value="BipA_TypA_C"/>
    <property type="match status" value="1"/>
</dbReference>
<dbReference type="Gene3D" id="3.30.70.870">
    <property type="entry name" value="Elongation Factor G (Translational Gtpase), domain 3"/>
    <property type="match status" value="1"/>
</dbReference>
<evidence type="ECO:0000256" key="2">
    <source>
        <dbReference type="ARBA" id="ARBA00023134"/>
    </source>
</evidence>
<keyword evidence="4" id="KW-0963">Cytoplasm</keyword>
<keyword evidence="4" id="KW-0699">rRNA-binding</keyword>
<dbReference type="GO" id="GO:1990904">
    <property type="term" value="C:ribonucleoprotein complex"/>
    <property type="evidence" value="ECO:0007669"/>
    <property type="project" value="TreeGrafter"/>
</dbReference>
<dbReference type="GO" id="GO:0009409">
    <property type="term" value="P:response to cold"/>
    <property type="evidence" value="ECO:0007669"/>
    <property type="project" value="UniProtKB-ARBA"/>
</dbReference>
<dbReference type="InterPro" id="IPR035647">
    <property type="entry name" value="EFG_III/V"/>
</dbReference>
<dbReference type="GO" id="GO:0005829">
    <property type="term" value="C:cytosol"/>
    <property type="evidence" value="ECO:0007669"/>
    <property type="project" value="TreeGrafter"/>
</dbReference>
<proteinExistence type="inferred from homology"/>
<dbReference type="GO" id="GO:0010467">
    <property type="term" value="P:gene expression"/>
    <property type="evidence" value="ECO:0007669"/>
    <property type="project" value="UniProtKB-ARBA"/>
</dbReference>
<dbReference type="AlphaFoldDB" id="A0A9D2D5T4"/>
<dbReference type="InterPro" id="IPR009000">
    <property type="entry name" value="Transl_B-barrel_sf"/>
</dbReference>
<gene>
    <name evidence="6" type="primary">typA</name>
    <name evidence="4" type="synonym">bipA</name>
    <name evidence="6" type="ORF">H9726_00645</name>
</gene>
<dbReference type="InterPro" id="IPR000640">
    <property type="entry name" value="EFG_V-like"/>
</dbReference>
<feature type="binding site" evidence="4">
    <location>
        <begin position="129"/>
        <end position="132"/>
    </location>
    <ligand>
        <name>GTP</name>
        <dbReference type="ChEBI" id="CHEBI:37565"/>
    </ligand>
</feature>
<dbReference type="Pfam" id="PF00009">
    <property type="entry name" value="GTP_EFTU"/>
    <property type="match status" value="1"/>
</dbReference>
<dbReference type="PANTHER" id="PTHR42908">
    <property type="entry name" value="TRANSLATION ELONGATION FACTOR-RELATED"/>
    <property type="match status" value="1"/>
</dbReference>
<dbReference type="FunFam" id="3.30.70.240:FF:000002">
    <property type="entry name" value="GTP-binding protein TypA"/>
    <property type="match status" value="1"/>
</dbReference>
<dbReference type="InterPro" id="IPR047043">
    <property type="entry name" value="BipA_III"/>
</dbReference>
<evidence type="ECO:0000313" key="7">
    <source>
        <dbReference type="Proteomes" id="UP000824025"/>
    </source>
</evidence>
<evidence type="ECO:0000256" key="4">
    <source>
        <dbReference type="HAMAP-Rule" id="MF_00849"/>
    </source>
</evidence>
<dbReference type="FunFam" id="2.40.30.10:FF:000016">
    <property type="entry name" value="GTP-binding protein TypA"/>
    <property type="match status" value="1"/>
</dbReference>
<keyword evidence="4" id="KW-0820">tRNA-binding</keyword>
<dbReference type="PRINTS" id="PR00315">
    <property type="entry name" value="ELONGATNFCT"/>
</dbReference>
<dbReference type="CDD" id="cd16263">
    <property type="entry name" value="BipA_III"/>
    <property type="match status" value="1"/>
</dbReference>